<dbReference type="InterPro" id="IPR004344">
    <property type="entry name" value="TTL/TTLL_fam"/>
</dbReference>
<accession>Q21K14</accession>
<protein>
    <recommendedName>
        <fullName evidence="5">ATP-grasp domain-containing protein</fullName>
    </recommendedName>
</protein>
<dbReference type="GO" id="GO:0005524">
    <property type="term" value="F:ATP binding"/>
    <property type="evidence" value="ECO:0007669"/>
    <property type="project" value="UniProtKB-UniRule"/>
</dbReference>
<dbReference type="GO" id="GO:0046872">
    <property type="term" value="F:metal ion binding"/>
    <property type="evidence" value="ECO:0007669"/>
    <property type="project" value="InterPro"/>
</dbReference>
<gene>
    <name evidence="6" type="ordered locus">Sde_1705</name>
</gene>
<keyword evidence="3 4" id="KW-0067">ATP-binding</keyword>
<dbReference type="HOGENOM" id="CLU_844372_0_0_6"/>
<dbReference type="GO" id="GO:0070740">
    <property type="term" value="F:tubulin-glutamic acid ligase activity"/>
    <property type="evidence" value="ECO:0007669"/>
    <property type="project" value="TreeGrafter"/>
</dbReference>
<sequence>MMQKRITRQMERYMLQVFANRAVAQFNKAASTINSRYEVKENIRFSYWCKFYGENPDEQETDIQLIDASVYNALESKSSVAKQLKKHGIEDVFPATFTSVEDALAHKDPVDIWFVKPSHLSGGRGIQVIAHQQLKDFELPKFNILQAGIENLGLIDGRKAVGRVYVLLWNGGVYLFDEGFILLHGPKYQKGSTDYSVQVDHKGYEDTNSAVTLTLASEYKETKGLADKAKAPLRKILPILQDTLKATSPTRYIMLGIDVMPLDNGEVKFIEINAIPNFNHNANVNTHLNTPFFTEAIKGMIGLGSDRLTKITGSAFGDGVRKVFGKKGL</sequence>
<dbReference type="InterPro" id="IPR011761">
    <property type="entry name" value="ATP-grasp"/>
</dbReference>
<dbReference type="eggNOG" id="COG3751">
    <property type="taxonomic scope" value="Bacteria"/>
</dbReference>
<dbReference type="Pfam" id="PF03133">
    <property type="entry name" value="TTL"/>
    <property type="match status" value="1"/>
</dbReference>
<keyword evidence="1" id="KW-0436">Ligase</keyword>
<keyword evidence="2 4" id="KW-0547">Nucleotide-binding</keyword>
<evidence type="ECO:0000256" key="3">
    <source>
        <dbReference type="ARBA" id="ARBA00022840"/>
    </source>
</evidence>
<proteinExistence type="predicted"/>
<reference evidence="6 7" key="1">
    <citation type="journal article" date="2008" name="PLoS Genet.">
        <title>Complete genome sequence of the complex carbohydrate-degrading marine bacterium, Saccharophagus degradans strain 2-40 T.</title>
        <authorList>
            <person name="Weiner R.M."/>
            <person name="Taylor L.E.II."/>
            <person name="Henrissat B."/>
            <person name="Hauser L."/>
            <person name="Land M."/>
            <person name="Coutinho P.M."/>
            <person name="Rancurel C."/>
            <person name="Saunders E.H."/>
            <person name="Longmire A.G."/>
            <person name="Zhang H."/>
            <person name="Bayer E.A."/>
            <person name="Gilbert H.J."/>
            <person name="Larimer F."/>
            <person name="Zhulin I.B."/>
            <person name="Ekborg N.A."/>
            <person name="Lamed R."/>
            <person name="Richardson P.M."/>
            <person name="Borovok I."/>
            <person name="Hutcheson S."/>
        </authorList>
    </citation>
    <scope>NUCLEOTIDE SEQUENCE [LARGE SCALE GENOMIC DNA]</scope>
    <source>
        <strain evidence="7">2-40 / ATCC 43961 / DSM 17024</strain>
    </source>
</reference>
<dbReference type="AlphaFoldDB" id="Q21K14"/>
<evidence type="ECO:0000256" key="1">
    <source>
        <dbReference type="ARBA" id="ARBA00022598"/>
    </source>
</evidence>
<evidence type="ECO:0000256" key="4">
    <source>
        <dbReference type="PROSITE-ProRule" id="PRU00409"/>
    </source>
</evidence>
<dbReference type="GO" id="GO:0015631">
    <property type="term" value="F:tubulin binding"/>
    <property type="evidence" value="ECO:0007669"/>
    <property type="project" value="TreeGrafter"/>
</dbReference>
<dbReference type="STRING" id="203122.Sde_1705"/>
<name>Q21K14_SACD2</name>
<feature type="domain" description="ATP-grasp" evidence="5">
    <location>
        <begin position="81"/>
        <end position="301"/>
    </location>
</feature>
<dbReference type="KEGG" id="sde:Sde_1705"/>
<evidence type="ECO:0000256" key="2">
    <source>
        <dbReference type="ARBA" id="ARBA00022741"/>
    </source>
</evidence>
<evidence type="ECO:0000259" key="5">
    <source>
        <dbReference type="PROSITE" id="PS50975"/>
    </source>
</evidence>
<dbReference type="Proteomes" id="UP000001947">
    <property type="component" value="Chromosome"/>
</dbReference>
<evidence type="ECO:0000313" key="7">
    <source>
        <dbReference type="Proteomes" id="UP000001947"/>
    </source>
</evidence>
<dbReference type="Gene3D" id="3.30.470.20">
    <property type="entry name" value="ATP-grasp fold, B domain"/>
    <property type="match status" value="1"/>
</dbReference>
<dbReference type="GO" id="GO:0000226">
    <property type="term" value="P:microtubule cytoskeleton organization"/>
    <property type="evidence" value="ECO:0007669"/>
    <property type="project" value="TreeGrafter"/>
</dbReference>
<dbReference type="PROSITE" id="PS50975">
    <property type="entry name" value="ATP_GRASP"/>
    <property type="match status" value="1"/>
</dbReference>
<keyword evidence="7" id="KW-1185">Reference proteome</keyword>
<dbReference type="PANTHER" id="PTHR12241">
    <property type="entry name" value="TUBULIN POLYGLUTAMYLASE"/>
    <property type="match status" value="1"/>
</dbReference>
<dbReference type="EMBL" id="CP000282">
    <property type="protein sequence ID" value="ABD80965.1"/>
    <property type="molecule type" value="Genomic_DNA"/>
</dbReference>
<evidence type="ECO:0000313" key="6">
    <source>
        <dbReference type="EMBL" id="ABD80965.1"/>
    </source>
</evidence>
<dbReference type="SUPFAM" id="SSF56059">
    <property type="entry name" value="Glutathione synthetase ATP-binding domain-like"/>
    <property type="match status" value="1"/>
</dbReference>
<organism evidence="6 7">
    <name type="scientific">Saccharophagus degradans (strain 2-40 / ATCC 43961 / DSM 17024)</name>
    <dbReference type="NCBI Taxonomy" id="203122"/>
    <lineage>
        <taxon>Bacteria</taxon>
        <taxon>Pseudomonadati</taxon>
        <taxon>Pseudomonadota</taxon>
        <taxon>Gammaproteobacteria</taxon>
        <taxon>Cellvibrionales</taxon>
        <taxon>Cellvibrionaceae</taxon>
        <taxon>Saccharophagus</taxon>
    </lineage>
</organism>